<evidence type="ECO:0000313" key="6">
    <source>
        <dbReference type="EMBL" id="EEX69021.1"/>
    </source>
</evidence>
<protein>
    <submittedName>
        <fullName evidence="6">Nickel-cobalt-cadmium resistance protein</fullName>
    </submittedName>
</protein>
<keyword evidence="4 5" id="KW-0472">Membrane</keyword>
<proteinExistence type="predicted"/>
<gene>
    <name evidence="6" type="ORF">MITSMUL_04091</name>
</gene>
<dbReference type="STRING" id="500635.MITSMUL_04091"/>
<keyword evidence="7" id="KW-1185">Reference proteome</keyword>
<accession>C9KLK7</accession>
<evidence type="ECO:0000256" key="5">
    <source>
        <dbReference type="SAM" id="Phobius"/>
    </source>
</evidence>
<reference evidence="6" key="1">
    <citation type="submission" date="2009-09" db="EMBL/GenBank/DDBJ databases">
        <authorList>
            <person name="Weinstock G."/>
            <person name="Sodergren E."/>
            <person name="Clifton S."/>
            <person name="Fulton L."/>
            <person name="Fulton B."/>
            <person name="Courtney L."/>
            <person name="Fronick C."/>
            <person name="Harrison M."/>
            <person name="Strong C."/>
            <person name="Farmer C."/>
            <person name="Delahaunty K."/>
            <person name="Markovic C."/>
            <person name="Hall O."/>
            <person name="Minx P."/>
            <person name="Tomlinson C."/>
            <person name="Mitreva M."/>
            <person name="Nelson J."/>
            <person name="Hou S."/>
            <person name="Wollam A."/>
            <person name="Pepin K.H."/>
            <person name="Johnson M."/>
            <person name="Bhonagiri V."/>
            <person name="Nash W.E."/>
            <person name="Warren W."/>
            <person name="Chinwalla A."/>
            <person name="Mardis E.R."/>
            <person name="Wilson R.K."/>
        </authorList>
    </citation>
    <scope>NUCLEOTIDE SEQUENCE [LARGE SCALE GENOMIC DNA]</scope>
    <source>
        <strain evidence="6">DSM 20544</strain>
    </source>
</reference>
<dbReference type="Proteomes" id="UP000003671">
    <property type="component" value="Unassembled WGS sequence"/>
</dbReference>
<dbReference type="GO" id="GO:0012505">
    <property type="term" value="C:endomembrane system"/>
    <property type="evidence" value="ECO:0007669"/>
    <property type="project" value="UniProtKB-SubCell"/>
</dbReference>
<dbReference type="HOGENOM" id="CLU_083238_0_0_9"/>
<feature type="transmembrane region" description="Helical" evidence="5">
    <location>
        <begin position="38"/>
        <end position="65"/>
    </location>
</feature>
<feature type="transmembrane region" description="Helical" evidence="5">
    <location>
        <begin position="85"/>
        <end position="117"/>
    </location>
</feature>
<sequence length="202" mass="22857">MSRFVAYYRTRLSQVFGLLFLGVVMVSEKQLGLVAPELTGILFLIGCALAGIAVIGRLWCAQYIAGYKDNTLVAEGPYSMCRNPLYFFSFLGAVGVGLCTESLYLTLFLIISFGILYRSIIHTEEMKLKRIFGAPYENYLKTVPRFWPRLSLFHEPKHYEVVPSVFRHAVGDAIWFVIAIGIMELIEALQESGLLPMMFSIY</sequence>
<evidence type="ECO:0000313" key="7">
    <source>
        <dbReference type="Proteomes" id="UP000003671"/>
    </source>
</evidence>
<dbReference type="Gene3D" id="1.20.120.1630">
    <property type="match status" value="1"/>
</dbReference>
<keyword evidence="2 5" id="KW-0812">Transmembrane</keyword>
<comment type="caution">
    <text evidence="6">The sequence shown here is derived from an EMBL/GenBank/DDBJ whole genome shotgun (WGS) entry which is preliminary data.</text>
</comment>
<dbReference type="PATRIC" id="fig|500635.8.peg.467"/>
<dbReference type="InterPro" id="IPR007318">
    <property type="entry name" value="Phopholipid_MeTrfase"/>
</dbReference>
<evidence type="ECO:0000256" key="1">
    <source>
        <dbReference type="ARBA" id="ARBA00004127"/>
    </source>
</evidence>
<dbReference type="Pfam" id="PF04191">
    <property type="entry name" value="PEMT"/>
    <property type="match status" value="1"/>
</dbReference>
<dbReference type="PANTHER" id="PTHR12714">
    <property type="entry name" value="PROTEIN-S ISOPRENYLCYSTEINE O-METHYLTRANSFERASE"/>
    <property type="match status" value="1"/>
</dbReference>
<dbReference type="AlphaFoldDB" id="C9KLK7"/>
<dbReference type="GeneID" id="93481178"/>
<feature type="transmembrane region" description="Helical" evidence="5">
    <location>
        <begin position="6"/>
        <end position="26"/>
    </location>
</feature>
<evidence type="ECO:0000256" key="2">
    <source>
        <dbReference type="ARBA" id="ARBA00022692"/>
    </source>
</evidence>
<organism evidence="6 7">
    <name type="scientific">Mitsuokella multacida DSM 20544</name>
    <dbReference type="NCBI Taxonomy" id="500635"/>
    <lineage>
        <taxon>Bacteria</taxon>
        <taxon>Bacillati</taxon>
        <taxon>Bacillota</taxon>
        <taxon>Negativicutes</taxon>
        <taxon>Selenomonadales</taxon>
        <taxon>Selenomonadaceae</taxon>
        <taxon>Mitsuokella</taxon>
    </lineage>
</organism>
<dbReference type="eggNOG" id="COG2020">
    <property type="taxonomic scope" value="Bacteria"/>
</dbReference>
<keyword evidence="3 5" id="KW-1133">Transmembrane helix</keyword>
<comment type="subcellular location">
    <subcellularLocation>
        <location evidence="1">Endomembrane system</location>
        <topology evidence="1">Multi-pass membrane protein</topology>
    </subcellularLocation>
</comment>
<dbReference type="EMBL" id="ABWK02000012">
    <property type="protein sequence ID" value="EEX69021.1"/>
    <property type="molecule type" value="Genomic_DNA"/>
</dbReference>
<evidence type="ECO:0000256" key="4">
    <source>
        <dbReference type="ARBA" id="ARBA00023136"/>
    </source>
</evidence>
<dbReference type="PANTHER" id="PTHR12714:SF9">
    <property type="entry name" value="PROTEIN-S-ISOPRENYLCYSTEINE O-METHYLTRANSFERASE"/>
    <property type="match status" value="1"/>
</dbReference>
<dbReference type="RefSeq" id="WP_005840513.1">
    <property type="nucleotide sequence ID" value="NZ_GG697141.2"/>
</dbReference>
<dbReference type="GO" id="GO:0016740">
    <property type="term" value="F:transferase activity"/>
    <property type="evidence" value="ECO:0007669"/>
    <property type="project" value="UniProtKB-ARBA"/>
</dbReference>
<name>C9KLK7_9FIRM</name>
<evidence type="ECO:0000256" key="3">
    <source>
        <dbReference type="ARBA" id="ARBA00022989"/>
    </source>
</evidence>